<dbReference type="EMBL" id="CAKOGP040000002">
    <property type="protein sequence ID" value="CAJ1923193.1"/>
    <property type="molecule type" value="Genomic_DNA"/>
</dbReference>
<feature type="region of interest" description="Disordered" evidence="1">
    <location>
        <begin position="1"/>
        <end position="42"/>
    </location>
</feature>
<protein>
    <submittedName>
        <fullName evidence="3">Uncharacterized protein</fullName>
    </submittedName>
</protein>
<dbReference type="InterPro" id="IPR051961">
    <property type="entry name" value="Fungal_Metabolite_Diox"/>
</dbReference>
<reference evidence="3" key="1">
    <citation type="submission" date="2023-08" db="EMBL/GenBank/DDBJ databases">
        <authorList>
            <person name="Audoor S."/>
            <person name="Bilcke G."/>
        </authorList>
    </citation>
    <scope>NUCLEOTIDE SEQUENCE</scope>
</reference>
<evidence type="ECO:0000313" key="3">
    <source>
        <dbReference type="EMBL" id="CAJ1923193.1"/>
    </source>
</evidence>
<dbReference type="Gene3D" id="2.60.120.620">
    <property type="entry name" value="q2cbj1_9rhob like domain"/>
    <property type="match status" value="1"/>
</dbReference>
<keyword evidence="4" id="KW-1185">Reference proteome</keyword>
<evidence type="ECO:0000313" key="4">
    <source>
        <dbReference type="Proteomes" id="UP001295423"/>
    </source>
</evidence>
<dbReference type="PANTHER" id="PTHR37563:SF2">
    <property type="entry name" value="PHYTANOYL-COA DIOXYGENASE FAMILY PROTEIN (AFU_ORTHOLOGUE AFUA_2G03330)"/>
    <property type="match status" value="1"/>
</dbReference>
<evidence type="ECO:0000256" key="1">
    <source>
        <dbReference type="SAM" id="MobiDB-lite"/>
    </source>
</evidence>
<feature type="transmembrane region" description="Helical" evidence="2">
    <location>
        <begin position="462"/>
        <end position="483"/>
    </location>
</feature>
<keyword evidence="2" id="KW-0472">Membrane</keyword>
<comment type="caution">
    <text evidence="3">The sequence shown here is derived from an EMBL/GenBank/DDBJ whole genome shotgun (WGS) entry which is preliminary data.</text>
</comment>
<accession>A0AAD2CBT9</accession>
<sequence>MAPFQAGFSIEKEEKPSSSSSSPHGSSGMKATSASQSAAPTKSSASKARPMFGLMHYLIHAVLFVLCLALAATYTLKIIHDDYFVTLIERARRTDEDLVDEYTYYERRCNVVDITATKEEANQLIVDSKETAIPTMMTHGAIMIPQVLSDSMIQELRDFVVWKNHAVSGTDDEYPVTAGEHRISYGIEAAEHPTVVRALKAVHDNGQLKGILEGLVGRNPALTEITAITSRYGSSHQPWHPDVKPDGNGVQFGRTYSHSYSLFIPLQNTTGAMGATDLCPGTHYCADWIDAQCEENKIGLHEIRDGGIWKAGDAVLLNQQVWHRGTEHTDPDAQERILFILSFIGRPTDNRQLARGTYFHMKWNMWGHTWQDLADAAISMASPWNMLRCLHLWKAKGREWGYDLFTAATLRIANQQLGCEPGDLEGLLNVLAKHGFPGWLDGTIDLEHEEAWQIYLGETVELTLAFLIKANAVAIALYLVMCLGPSLTGRSGSRSPTRSFSGNLLLLFRTYGIAIALGWFALNKVQSSPWARNISAGKTLMRPFPVAKDVMRDDPSVVKGPTTVPLRTDVLVGTRLASKTIGVYSRWHDFHPGNRKFMKDVSAFGGKFFRSLETSFPILADTVVQGAMQDIQYDNGRFLQQDYRTGDWRLMSEAESLEYIRMKLFFGTNTVEAAIKGEIDYLLGDYRFGFARLMAMSKISQTRLQALEKLLTRTHHNEEFSTSRRRLASFSSVTEKSKSQLKIDVASVVTPSCERVLEDDRASTNLFKDFNKELPELRPYSEVNWHYTEDSEDEVGELIPATILSLYDDEYAEIALYGEWAYEFDSEPVIEVPIRELSPRIQPVEGLPVRGNYLRLGDWWGGKIQNVRPSGRITILYEDGDSENETELDQYIVQ</sequence>
<keyword evidence="2" id="KW-0812">Transmembrane</keyword>
<feature type="transmembrane region" description="Helical" evidence="2">
    <location>
        <begin position="57"/>
        <end position="76"/>
    </location>
</feature>
<dbReference type="PANTHER" id="PTHR37563">
    <property type="entry name" value="PHYTANOYL-COA DIOXYGENASE FAMILY PROTEIN (AFU_ORTHOLOGUE AFUA_2G03330)"/>
    <property type="match status" value="1"/>
</dbReference>
<dbReference type="SUPFAM" id="SSF51197">
    <property type="entry name" value="Clavaminate synthase-like"/>
    <property type="match status" value="1"/>
</dbReference>
<keyword evidence="2" id="KW-1133">Transmembrane helix</keyword>
<feature type="compositionally biased region" description="Low complexity" evidence="1">
    <location>
        <begin position="17"/>
        <end position="42"/>
    </location>
</feature>
<gene>
    <name evidence="3" type="ORF">CYCCA115_LOCUS1016</name>
</gene>
<proteinExistence type="predicted"/>
<dbReference type="AlphaFoldDB" id="A0AAD2CBT9"/>
<evidence type="ECO:0000256" key="2">
    <source>
        <dbReference type="SAM" id="Phobius"/>
    </source>
</evidence>
<organism evidence="3 4">
    <name type="scientific">Cylindrotheca closterium</name>
    <dbReference type="NCBI Taxonomy" id="2856"/>
    <lineage>
        <taxon>Eukaryota</taxon>
        <taxon>Sar</taxon>
        <taxon>Stramenopiles</taxon>
        <taxon>Ochrophyta</taxon>
        <taxon>Bacillariophyta</taxon>
        <taxon>Bacillariophyceae</taxon>
        <taxon>Bacillariophycidae</taxon>
        <taxon>Bacillariales</taxon>
        <taxon>Bacillariaceae</taxon>
        <taxon>Cylindrotheca</taxon>
    </lineage>
</organism>
<feature type="transmembrane region" description="Helical" evidence="2">
    <location>
        <begin position="504"/>
        <end position="522"/>
    </location>
</feature>
<name>A0AAD2CBT9_9STRA</name>
<dbReference type="Proteomes" id="UP001295423">
    <property type="component" value="Unassembled WGS sequence"/>
</dbReference>